<comment type="similarity">
    <text evidence="3">Belongs to the FPP/GGPP synthase family.</text>
</comment>
<dbReference type="GO" id="GO:0004659">
    <property type="term" value="F:prenyltransferase activity"/>
    <property type="evidence" value="ECO:0007669"/>
    <property type="project" value="InterPro"/>
</dbReference>
<dbReference type="PROSITE" id="PS00723">
    <property type="entry name" value="POLYPRENYL_SYNTHASE_1"/>
    <property type="match status" value="1"/>
</dbReference>
<name>A0A8J4DNW8_9ACTN</name>
<protein>
    <submittedName>
        <fullName evidence="4">Dimethylallyltransferase</fullName>
    </submittedName>
</protein>
<evidence type="ECO:0000256" key="1">
    <source>
        <dbReference type="ARBA" id="ARBA00022723"/>
    </source>
</evidence>
<dbReference type="NCBIfam" id="NF041169">
    <property type="entry name" value="f2_encap_cargo4"/>
    <property type="match status" value="1"/>
</dbReference>
<evidence type="ECO:0000313" key="4">
    <source>
        <dbReference type="EMBL" id="GIJ44889.1"/>
    </source>
</evidence>
<reference evidence="4" key="1">
    <citation type="submission" date="2021-01" db="EMBL/GenBank/DDBJ databases">
        <title>Whole genome shotgun sequence of Virgisporangium aliadipatigenens NBRC 105644.</title>
        <authorList>
            <person name="Komaki H."/>
            <person name="Tamura T."/>
        </authorList>
    </citation>
    <scope>NUCLEOTIDE SEQUENCE</scope>
    <source>
        <strain evidence="4">NBRC 105644</strain>
    </source>
</reference>
<keyword evidence="1" id="KW-0479">Metal-binding</keyword>
<dbReference type="Gene3D" id="1.10.600.10">
    <property type="entry name" value="Farnesyl Diphosphate Synthase"/>
    <property type="match status" value="1"/>
</dbReference>
<comment type="caution">
    <text evidence="4">The sequence shown here is derived from an EMBL/GenBank/DDBJ whole genome shotgun (WGS) entry which is preliminary data.</text>
</comment>
<dbReference type="CDD" id="cd00685">
    <property type="entry name" value="Trans_IPPS_HT"/>
    <property type="match status" value="1"/>
</dbReference>
<dbReference type="PANTHER" id="PTHR12001:SF86">
    <property type="entry name" value="GERANYLGERANYL DIPHOSPHATE SYNTHASE"/>
    <property type="match status" value="1"/>
</dbReference>
<dbReference type="InterPro" id="IPR033749">
    <property type="entry name" value="Polyprenyl_synt_CS"/>
</dbReference>
<accession>A0A8J4DNW8</accession>
<dbReference type="PANTHER" id="PTHR12001">
    <property type="entry name" value="GERANYLGERANYL PYROPHOSPHATE SYNTHASE"/>
    <property type="match status" value="1"/>
</dbReference>
<gene>
    <name evidence="4" type="ORF">Val02_17750</name>
</gene>
<dbReference type="Proteomes" id="UP000619260">
    <property type="component" value="Unassembled WGS sequence"/>
</dbReference>
<dbReference type="Pfam" id="PF00348">
    <property type="entry name" value="polyprenyl_synt"/>
    <property type="match status" value="1"/>
</dbReference>
<dbReference type="SFLD" id="SFLDG01017">
    <property type="entry name" value="Polyprenyl_Transferase_Like"/>
    <property type="match status" value="1"/>
</dbReference>
<evidence type="ECO:0000256" key="2">
    <source>
        <dbReference type="ARBA" id="ARBA00022842"/>
    </source>
</evidence>
<organism evidence="4 5">
    <name type="scientific">Virgisporangium aliadipatigenens</name>
    <dbReference type="NCBI Taxonomy" id="741659"/>
    <lineage>
        <taxon>Bacteria</taxon>
        <taxon>Bacillati</taxon>
        <taxon>Actinomycetota</taxon>
        <taxon>Actinomycetes</taxon>
        <taxon>Micromonosporales</taxon>
        <taxon>Micromonosporaceae</taxon>
        <taxon>Virgisporangium</taxon>
    </lineage>
</organism>
<dbReference type="InterPro" id="IPR000092">
    <property type="entry name" value="Polyprenyl_synt"/>
</dbReference>
<keyword evidence="2" id="KW-0460">Magnesium</keyword>
<evidence type="ECO:0000256" key="3">
    <source>
        <dbReference type="RuleBase" id="RU004466"/>
    </source>
</evidence>
<dbReference type="GO" id="GO:0046872">
    <property type="term" value="F:metal ion binding"/>
    <property type="evidence" value="ECO:0007669"/>
    <property type="project" value="UniProtKB-KW"/>
</dbReference>
<dbReference type="InterPro" id="IPR008949">
    <property type="entry name" value="Isoprenoid_synthase_dom_sf"/>
</dbReference>
<dbReference type="AlphaFoldDB" id="A0A8J4DNW8"/>
<dbReference type="RefSeq" id="WP_203898453.1">
    <property type="nucleotide sequence ID" value="NZ_BOPF01000005.1"/>
</dbReference>
<proteinExistence type="inferred from homology"/>
<dbReference type="EMBL" id="BOPF01000005">
    <property type="protein sequence ID" value="GIJ44889.1"/>
    <property type="molecule type" value="Genomic_DNA"/>
</dbReference>
<dbReference type="GO" id="GO:0008299">
    <property type="term" value="P:isoprenoid biosynthetic process"/>
    <property type="evidence" value="ECO:0007669"/>
    <property type="project" value="InterPro"/>
</dbReference>
<keyword evidence="3" id="KW-0808">Transferase</keyword>
<evidence type="ECO:0000313" key="5">
    <source>
        <dbReference type="Proteomes" id="UP000619260"/>
    </source>
</evidence>
<dbReference type="SFLD" id="SFLDS00005">
    <property type="entry name" value="Isoprenoid_Synthase_Type_I"/>
    <property type="match status" value="1"/>
</dbReference>
<sequence length="347" mass="35793">MTALETTPVAAGRPAGEVLAWSRTALDPALRAAVDSLPGSMRRVCAYHFGWTDEHGRPIAADAGKALRPALALLSAAAVGGLPDRAVPAAVAVELVHNFSLLHDDVMDGDVTRRHRPTAWTVFGRDEAILAGDSLLALAFQVLAEAGPPGPGAPYGIGICMVNATVQRLLDGQSADLAFESRESVGLAEVRAMAENKTGALLGCACALGAWFGHGSPAQVAALRAFGELLGLAFQQVDDLLGIWGDPAVTGKPVHSDLASRKKSFPVVAAMSSGTPAGDELSLKYGHEDDLAVLAGLIETAGGRAFGQSAADDLLGRALGHLDTARPHGPAAAELRALAAFATRREK</sequence>
<keyword evidence="5" id="KW-1185">Reference proteome</keyword>
<dbReference type="SUPFAM" id="SSF48576">
    <property type="entry name" value="Terpenoid synthases"/>
    <property type="match status" value="1"/>
</dbReference>